<evidence type="ECO:0000313" key="2">
    <source>
        <dbReference type="Proteomes" id="UP001163321"/>
    </source>
</evidence>
<proteinExistence type="predicted"/>
<gene>
    <name evidence="1" type="ORF">PsorP6_006185</name>
</gene>
<keyword evidence="2" id="KW-1185">Reference proteome</keyword>
<comment type="caution">
    <text evidence="1">The sequence shown here is derived from an EMBL/GenBank/DDBJ whole genome shotgun (WGS) entry which is preliminary data.</text>
</comment>
<organism evidence="1 2">
    <name type="scientific">Peronosclerospora sorghi</name>
    <dbReference type="NCBI Taxonomy" id="230839"/>
    <lineage>
        <taxon>Eukaryota</taxon>
        <taxon>Sar</taxon>
        <taxon>Stramenopiles</taxon>
        <taxon>Oomycota</taxon>
        <taxon>Peronosporomycetes</taxon>
        <taxon>Peronosporales</taxon>
        <taxon>Peronosporaceae</taxon>
        <taxon>Peronosclerospora</taxon>
    </lineage>
</organism>
<evidence type="ECO:0000313" key="1">
    <source>
        <dbReference type="EMBL" id="KAI9912497.1"/>
    </source>
</evidence>
<reference evidence="1 2" key="1">
    <citation type="journal article" date="2022" name="bioRxiv">
        <title>The genome of the oomycete Peronosclerospora sorghi, a cosmopolitan pathogen of maize and sorghum, is inflated with dispersed pseudogenes.</title>
        <authorList>
            <person name="Fletcher K."/>
            <person name="Martin F."/>
            <person name="Isakeit T."/>
            <person name="Cavanaugh K."/>
            <person name="Magill C."/>
            <person name="Michelmore R."/>
        </authorList>
    </citation>
    <scope>NUCLEOTIDE SEQUENCE [LARGE SCALE GENOMIC DNA]</scope>
    <source>
        <strain evidence="1">P6</strain>
    </source>
</reference>
<protein>
    <submittedName>
        <fullName evidence="1">Uncharacterized protein</fullName>
    </submittedName>
</protein>
<sequence length="65" mass="7595">MEHMVIFWEYPMIIKNVTRNIDIMRLHTFLQPKLVVGFQLEELDQGGPMLHTSLDWALNIVAGRS</sequence>
<dbReference type="EMBL" id="CM047583">
    <property type="protein sequence ID" value="KAI9912497.1"/>
    <property type="molecule type" value="Genomic_DNA"/>
</dbReference>
<accession>A0ACC0W1U6</accession>
<dbReference type="Proteomes" id="UP001163321">
    <property type="component" value="Chromosome 4"/>
</dbReference>
<name>A0ACC0W1U6_9STRA</name>